<dbReference type="GO" id="GO:0005524">
    <property type="term" value="F:ATP binding"/>
    <property type="evidence" value="ECO:0007669"/>
    <property type="project" value="UniProtKB-UniRule"/>
</dbReference>
<comment type="subunit">
    <text evidence="10">Tetramer of two alpha and two beta subunits.</text>
</comment>
<dbReference type="AlphaFoldDB" id="K0J3T6"/>
<keyword evidence="3 10" id="KW-0963">Cytoplasm</keyword>
<keyword evidence="5 10" id="KW-0547">Nucleotide-binding</keyword>
<dbReference type="SUPFAM" id="SSF109604">
    <property type="entry name" value="HD-domain/PDEase-like"/>
    <property type="match status" value="1"/>
</dbReference>
<evidence type="ECO:0000256" key="2">
    <source>
        <dbReference type="ARBA" id="ARBA00008226"/>
    </source>
</evidence>
<dbReference type="PANTHER" id="PTHR30075">
    <property type="entry name" value="GLYCYL-TRNA SYNTHETASE"/>
    <property type="match status" value="1"/>
</dbReference>
<keyword evidence="13" id="KW-1185">Reference proteome</keyword>
<gene>
    <name evidence="10 12" type="primary">glyS</name>
    <name evidence="12" type="ordered locus">AXY_11190</name>
</gene>
<evidence type="ECO:0000256" key="8">
    <source>
        <dbReference type="ARBA" id="ARBA00023146"/>
    </source>
</evidence>
<proteinExistence type="inferred from homology"/>
<evidence type="ECO:0000256" key="1">
    <source>
        <dbReference type="ARBA" id="ARBA00004496"/>
    </source>
</evidence>
<protein>
    <recommendedName>
        <fullName evidence="10">Glycine--tRNA ligase beta subunit</fullName>
        <ecNumber evidence="10">6.1.1.14</ecNumber>
    </recommendedName>
    <alternativeName>
        <fullName evidence="10">Glycyl-tRNA synthetase beta subunit</fullName>
        <shortName evidence="10">GlyRS</shortName>
    </alternativeName>
</protein>
<dbReference type="Proteomes" id="UP000006294">
    <property type="component" value="Chromosome"/>
</dbReference>
<evidence type="ECO:0000256" key="6">
    <source>
        <dbReference type="ARBA" id="ARBA00022840"/>
    </source>
</evidence>
<evidence type="ECO:0000313" key="12">
    <source>
        <dbReference type="EMBL" id="BAM47251.1"/>
    </source>
</evidence>
<keyword evidence="8 10" id="KW-0030">Aminoacyl-tRNA synthetase</keyword>
<dbReference type="EC" id="6.1.1.14" evidence="10"/>
<dbReference type="RefSeq" id="WP_015009856.1">
    <property type="nucleotide sequence ID" value="NC_018704.1"/>
</dbReference>
<dbReference type="Pfam" id="PF05746">
    <property type="entry name" value="DALR_1"/>
    <property type="match status" value="1"/>
</dbReference>
<dbReference type="GO" id="GO:0006426">
    <property type="term" value="P:glycyl-tRNA aminoacylation"/>
    <property type="evidence" value="ECO:0007669"/>
    <property type="project" value="UniProtKB-UniRule"/>
</dbReference>
<evidence type="ECO:0000256" key="10">
    <source>
        <dbReference type="HAMAP-Rule" id="MF_00255"/>
    </source>
</evidence>
<sequence>MSTTNVLFEVGLEEMPARYIIETEKQLKNRTIEWLEDNRLTYGTLKTFITPRRFAIQIIDLIGKQPDLEVEVRGPAKKIAHDEAGNWSKAAIGFTKGQGVSVDDIYFQDVKGTEYIFVKKFTPGKHVNDILPTFKDVILSMNFPKNMRWGTSKLRYIRPIKWLIALQNDQIIDFEIEGVKTGNVTVGHRFLGGKVTINDPLNYESILREQFVIADRNNRQADILSQLNELADHNNWQIDLDNDLVEEVTDLVEFPTIFYGTFSEDYLTVPEEVLITSMKVHQRYFPVRNHDGKLLPFFIGVRNGNKDFIENVARGNEKVLNARLADGLFFYEEDQKKSIEENNEKLTKIIFQQQLGTVAEKVKRVTANAVAIADQLGLSNSEINQVERAATISKFDLVSQMVDEFPELQGVMGEKYALIFGEDPEVAKAINEQYMPRHANDQLPNSTIGSILSIADKIDTIVGCIGIGLIPTGSQDPYALRRQAMGIIQILEQQNWLINFETIVDIALDQFKQGLIDLDQHDQVRASVMDFIQGRISYLVKEENVSHDIIKAVTHQQIGVISHLLNKAKLLERKRQDESFKQSQEALGRVVNIAKLELDYQVTDELFENNSEQALYSAFNEIKSSYESKVNEGLFEDALQLLEQLAPKIEQFFDQTLVMVDDEAVKNNRIALLNGIARLINQLANFKDIEWKQHF</sequence>
<dbReference type="OrthoDB" id="9775440at2"/>
<comment type="catalytic activity">
    <reaction evidence="9 10">
        <text>tRNA(Gly) + glycine + ATP = glycyl-tRNA(Gly) + AMP + diphosphate</text>
        <dbReference type="Rhea" id="RHEA:16013"/>
        <dbReference type="Rhea" id="RHEA-COMP:9664"/>
        <dbReference type="Rhea" id="RHEA-COMP:9683"/>
        <dbReference type="ChEBI" id="CHEBI:30616"/>
        <dbReference type="ChEBI" id="CHEBI:33019"/>
        <dbReference type="ChEBI" id="CHEBI:57305"/>
        <dbReference type="ChEBI" id="CHEBI:78442"/>
        <dbReference type="ChEBI" id="CHEBI:78522"/>
        <dbReference type="ChEBI" id="CHEBI:456215"/>
        <dbReference type="EC" id="6.1.1.14"/>
    </reaction>
</comment>
<comment type="subcellular location">
    <subcellularLocation>
        <location evidence="1 10">Cytoplasm</location>
    </subcellularLocation>
</comment>
<dbReference type="STRING" id="698758.AXY_11190"/>
<organism evidence="12 13">
    <name type="scientific">Amphibacillus xylanus (strain ATCC 51415 / DSM 6626 / JCM 7361 / LMG 17667 / NBRC 15112 / Ep01)</name>
    <dbReference type="NCBI Taxonomy" id="698758"/>
    <lineage>
        <taxon>Bacteria</taxon>
        <taxon>Bacillati</taxon>
        <taxon>Bacillota</taxon>
        <taxon>Bacilli</taxon>
        <taxon>Bacillales</taxon>
        <taxon>Bacillaceae</taxon>
        <taxon>Amphibacillus</taxon>
    </lineage>
</organism>
<evidence type="ECO:0000259" key="11">
    <source>
        <dbReference type="Pfam" id="PF05746"/>
    </source>
</evidence>
<evidence type="ECO:0000256" key="9">
    <source>
        <dbReference type="ARBA" id="ARBA00047937"/>
    </source>
</evidence>
<keyword evidence="7 10" id="KW-0648">Protein biosynthesis</keyword>
<dbReference type="EMBL" id="AP012050">
    <property type="protein sequence ID" value="BAM47251.1"/>
    <property type="molecule type" value="Genomic_DNA"/>
</dbReference>
<evidence type="ECO:0000256" key="5">
    <source>
        <dbReference type="ARBA" id="ARBA00022741"/>
    </source>
</evidence>
<dbReference type="PATRIC" id="fig|698758.3.peg.1117"/>
<evidence type="ECO:0000256" key="3">
    <source>
        <dbReference type="ARBA" id="ARBA00022490"/>
    </source>
</evidence>
<dbReference type="InterPro" id="IPR008909">
    <property type="entry name" value="DALR_anticod-bd"/>
</dbReference>
<keyword evidence="6 10" id="KW-0067">ATP-binding</keyword>
<comment type="similarity">
    <text evidence="2 10">Belongs to the class-II aminoacyl-tRNA synthetase family.</text>
</comment>
<dbReference type="KEGG" id="axl:AXY_11190"/>
<evidence type="ECO:0000256" key="7">
    <source>
        <dbReference type="ARBA" id="ARBA00022917"/>
    </source>
</evidence>
<evidence type="ECO:0000256" key="4">
    <source>
        <dbReference type="ARBA" id="ARBA00022598"/>
    </source>
</evidence>
<dbReference type="InterPro" id="IPR015944">
    <property type="entry name" value="Gly-tRNA-synth_bsu"/>
</dbReference>
<accession>K0J3T6</accession>
<dbReference type="NCBIfam" id="TIGR00211">
    <property type="entry name" value="glyS"/>
    <property type="match status" value="1"/>
</dbReference>
<feature type="domain" description="DALR anticodon binding" evidence="11">
    <location>
        <begin position="586"/>
        <end position="683"/>
    </location>
</feature>
<dbReference type="HAMAP" id="MF_00255">
    <property type="entry name" value="Gly_tRNA_synth_beta"/>
    <property type="match status" value="1"/>
</dbReference>
<dbReference type="eggNOG" id="COG0751">
    <property type="taxonomic scope" value="Bacteria"/>
</dbReference>
<dbReference type="InterPro" id="IPR006194">
    <property type="entry name" value="Gly-tRNA-synth_heterodimer"/>
</dbReference>
<reference evidence="12 13" key="1">
    <citation type="submission" date="2011-01" db="EMBL/GenBank/DDBJ databases">
        <title>Whole genome sequence of Amphibacillus xylinus NBRC 15112.</title>
        <authorList>
            <person name="Nakazawa H."/>
            <person name="Katano Y."/>
            <person name="Nakamura S."/>
            <person name="Sasagawa M."/>
            <person name="Fukada J."/>
            <person name="Arai T."/>
            <person name="Sasakura N."/>
            <person name="Mochizuki D."/>
            <person name="Hosoyama A."/>
            <person name="Harada K."/>
            <person name="Horikawa H."/>
            <person name="Kato Y."/>
            <person name="Harada T."/>
            <person name="Sasaki K."/>
            <person name="Sekiguchi M."/>
            <person name="Hodoyama M."/>
            <person name="Nishiko R."/>
            <person name="Narita H."/>
            <person name="Hanamaki A."/>
            <person name="Hata C."/>
            <person name="Konno Y."/>
            <person name="Niimura Y."/>
            <person name="Yamazaki S."/>
            <person name="Fujita N."/>
        </authorList>
    </citation>
    <scope>NUCLEOTIDE SEQUENCE [LARGE SCALE GENOMIC DNA]</scope>
    <source>
        <strain evidence="13">ATCC 51415 / DSM 6626 / JCM 7361 / LMG 17667 / NBRC 15112 / Ep01</strain>
    </source>
</reference>
<dbReference type="PANTHER" id="PTHR30075:SF2">
    <property type="entry name" value="GLYCINE--TRNA LIGASE, CHLOROPLASTIC_MITOCHONDRIAL 2"/>
    <property type="match status" value="1"/>
</dbReference>
<dbReference type="GO" id="GO:0004814">
    <property type="term" value="F:arginine-tRNA ligase activity"/>
    <property type="evidence" value="ECO:0007669"/>
    <property type="project" value="InterPro"/>
</dbReference>
<dbReference type="PRINTS" id="PR01045">
    <property type="entry name" value="TRNASYNTHGB"/>
</dbReference>
<dbReference type="Pfam" id="PF02092">
    <property type="entry name" value="tRNA_synt_2f"/>
    <property type="match status" value="1"/>
</dbReference>
<evidence type="ECO:0000313" key="13">
    <source>
        <dbReference type="Proteomes" id="UP000006294"/>
    </source>
</evidence>
<dbReference type="GO" id="GO:0006420">
    <property type="term" value="P:arginyl-tRNA aminoacylation"/>
    <property type="evidence" value="ECO:0007669"/>
    <property type="project" value="InterPro"/>
</dbReference>
<name>K0J3T6_AMPXN</name>
<dbReference type="GO" id="GO:0005829">
    <property type="term" value="C:cytosol"/>
    <property type="evidence" value="ECO:0007669"/>
    <property type="project" value="TreeGrafter"/>
</dbReference>
<dbReference type="HOGENOM" id="CLU_007220_2_2_9"/>
<dbReference type="PROSITE" id="PS50861">
    <property type="entry name" value="AA_TRNA_LIGASE_II_GLYAB"/>
    <property type="match status" value="1"/>
</dbReference>
<dbReference type="GO" id="GO:0004820">
    <property type="term" value="F:glycine-tRNA ligase activity"/>
    <property type="evidence" value="ECO:0007669"/>
    <property type="project" value="UniProtKB-UniRule"/>
</dbReference>
<keyword evidence="4 10" id="KW-0436">Ligase</keyword>